<evidence type="ECO:0000313" key="3">
    <source>
        <dbReference type="Proteomes" id="UP000677913"/>
    </source>
</evidence>
<feature type="transmembrane region" description="Helical" evidence="1">
    <location>
        <begin position="236"/>
        <end position="263"/>
    </location>
</feature>
<name>A0A8J7WKB9_9ACTN</name>
<organism evidence="2 3">
    <name type="scientific">Actinocrinis puniceicyclus</name>
    <dbReference type="NCBI Taxonomy" id="977794"/>
    <lineage>
        <taxon>Bacteria</taxon>
        <taxon>Bacillati</taxon>
        <taxon>Actinomycetota</taxon>
        <taxon>Actinomycetes</taxon>
        <taxon>Catenulisporales</taxon>
        <taxon>Actinospicaceae</taxon>
        <taxon>Actinocrinis</taxon>
    </lineage>
</organism>
<keyword evidence="1" id="KW-0472">Membrane</keyword>
<sequence>MAHGPDCHCSVRRDYDLELAQFADRCLEFARGEGVPAALAHSESGAKQWVSDELTRRAGRLAAVSRRENAAWIALVGRQAQRGAWWLLAAVLVLDLATLPLSAGWTLPRTATPLAFLAFAALFTLFSLVHGDIGGVLCFLVGVDGRLSLPRTLGVLWASSLATAFVYFGIEDIAAGSAADRAQVAAAISHPHWEYLALLAAPVFVAVVSGAVSAARMRRRAAPYLPGQRSQLRDLLVEESGLGSLAAAVWLPVNLVGVLFLVVGLAKNPYQLPRLPDAVTVIALGAAALYLGVKLTEVRKPVLVSVVRVRTPGEPDGPIRQGDEIEIRGLGFVPAAARAPDQLSRIVVKLGPVHIHVPLVPDQDGGFANPTDTSVTVPIPYEAEPGPWTVRVVTAAGLETDDYPLDILADEV</sequence>
<proteinExistence type="predicted"/>
<dbReference type="EMBL" id="JAGSXH010000003">
    <property type="protein sequence ID" value="MBS2961707.1"/>
    <property type="molecule type" value="Genomic_DNA"/>
</dbReference>
<keyword evidence="3" id="KW-1185">Reference proteome</keyword>
<feature type="transmembrane region" description="Helical" evidence="1">
    <location>
        <begin position="195"/>
        <end position="215"/>
    </location>
</feature>
<keyword evidence="1" id="KW-0812">Transmembrane</keyword>
<evidence type="ECO:0000313" key="2">
    <source>
        <dbReference type="EMBL" id="MBS2961707.1"/>
    </source>
</evidence>
<evidence type="ECO:0000256" key="1">
    <source>
        <dbReference type="SAM" id="Phobius"/>
    </source>
</evidence>
<reference evidence="2" key="1">
    <citation type="submission" date="2021-04" db="EMBL/GenBank/DDBJ databases">
        <title>Genome based classification of Actinospica acidithermotolerans sp. nov., an actinobacterium isolated from an Indonesian hot spring.</title>
        <authorList>
            <person name="Kusuma A.B."/>
            <person name="Putra K.E."/>
            <person name="Nafisah S."/>
            <person name="Loh J."/>
            <person name="Nouioui I."/>
            <person name="Goodfellow M."/>
        </authorList>
    </citation>
    <scope>NUCLEOTIDE SEQUENCE</scope>
    <source>
        <strain evidence="2">DSM 45618</strain>
    </source>
</reference>
<protein>
    <submittedName>
        <fullName evidence="2">Uncharacterized protein</fullName>
    </submittedName>
</protein>
<feature type="transmembrane region" description="Helical" evidence="1">
    <location>
        <begin position="115"/>
        <end position="141"/>
    </location>
</feature>
<feature type="transmembrane region" description="Helical" evidence="1">
    <location>
        <begin position="84"/>
        <end position="103"/>
    </location>
</feature>
<dbReference type="AlphaFoldDB" id="A0A8J7WKB9"/>
<feature type="transmembrane region" description="Helical" evidence="1">
    <location>
        <begin position="153"/>
        <end position="170"/>
    </location>
</feature>
<comment type="caution">
    <text evidence="2">The sequence shown here is derived from an EMBL/GenBank/DDBJ whole genome shotgun (WGS) entry which is preliminary data.</text>
</comment>
<dbReference type="Proteomes" id="UP000677913">
    <property type="component" value="Unassembled WGS sequence"/>
</dbReference>
<feature type="transmembrane region" description="Helical" evidence="1">
    <location>
        <begin position="275"/>
        <end position="293"/>
    </location>
</feature>
<accession>A0A8J7WKB9</accession>
<gene>
    <name evidence="2" type="ORF">KGA66_01515</name>
</gene>
<keyword evidence="1" id="KW-1133">Transmembrane helix</keyword>
<dbReference type="RefSeq" id="WP_211463635.1">
    <property type="nucleotide sequence ID" value="NZ_JAGSXH010000003.1"/>
</dbReference>